<accession>A0ABV0QAC8</accession>
<protein>
    <submittedName>
        <fullName evidence="2">Uncharacterized protein</fullName>
    </submittedName>
</protein>
<keyword evidence="3" id="KW-1185">Reference proteome</keyword>
<organism evidence="2 3">
    <name type="scientific">Xenoophorus captivus</name>
    <dbReference type="NCBI Taxonomy" id="1517983"/>
    <lineage>
        <taxon>Eukaryota</taxon>
        <taxon>Metazoa</taxon>
        <taxon>Chordata</taxon>
        <taxon>Craniata</taxon>
        <taxon>Vertebrata</taxon>
        <taxon>Euteleostomi</taxon>
        <taxon>Actinopterygii</taxon>
        <taxon>Neopterygii</taxon>
        <taxon>Teleostei</taxon>
        <taxon>Neoteleostei</taxon>
        <taxon>Acanthomorphata</taxon>
        <taxon>Ovalentaria</taxon>
        <taxon>Atherinomorphae</taxon>
        <taxon>Cyprinodontiformes</taxon>
        <taxon>Goodeidae</taxon>
        <taxon>Xenoophorus</taxon>
    </lineage>
</organism>
<dbReference type="EMBL" id="JAHRIN010003459">
    <property type="protein sequence ID" value="MEQ2192750.1"/>
    <property type="molecule type" value="Genomic_DNA"/>
</dbReference>
<gene>
    <name evidence="2" type="ORF">XENOCAPTIV_016656</name>
</gene>
<reference evidence="2 3" key="1">
    <citation type="submission" date="2021-06" db="EMBL/GenBank/DDBJ databases">
        <authorList>
            <person name="Palmer J.M."/>
        </authorList>
    </citation>
    <scope>NUCLEOTIDE SEQUENCE [LARGE SCALE GENOMIC DNA]</scope>
    <source>
        <strain evidence="2 3">XC_2019</strain>
        <tissue evidence="2">Muscle</tissue>
    </source>
</reference>
<keyword evidence="1" id="KW-0472">Membrane</keyword>
<dbReference type="Proteomes" id="UP001434883">
    <property type="component" value="Unassembled WGS sequence"/>
</dbReference>
<feature type="transmembrane region" description="Helical" evidence="1">
    <location>
        <begin position="12"/>
        <end position="30"/>
    </location>
</feature>
<evidence type="ECO:0000256" key="1">
    <source>
        <dbReference type="SAM" id="Phobius"/>
    </source>
</evidence>
<evidence type="ECO:0000313" key="2">
    <source>
        <dbReference type="EMBL" id="MEQ2192750.1"/>
    </source>
</evidence>
<feature type="transmembrane region" description="Helical" evidence="1">
    <location>
        <begin position="81"/>
        <end position="103"/>
    </location>
</feature>
<sequence length="137" mass="15044">MRGRNDPYLFQSLVGIHHCLFIITIIFSLYKAERLPVGMLPLSELSFGTTSVCLNEEASESGQNCSSSRLFTADTMDQHGYALHMLLFSCSVPCTALFSGTAFDLFDLRKAEGVNNEDIAPASNAVQPCLILMLCSR</sequence>
<keyword evidence="1" id="KW-0812">Transmembrane</keyword>
<keyword evidence="1" id="KW-1133">Transmembrane helix</keyword>
<name>A0ABV0QAC8_9TELE</name>
<evidence type="ECO:0000313" key="3">
    <source>
        <dbReference type="Proteomes" id="UP001434883"/>
    </source>
</evidence>
<proteinExistence type="predicted"/>
<comment type="caution">
    <text evidence="2">The sequence shown here is derived from an EMBL/GenBank/DDBJ whole genome shotgun (WGS) entry which is preliminary data.</text>
</comment>